<dbReference type="EMBL" id="VSWC01000170">
    <property type="protein sequence ID" value="KAA1072312.1"/>
    <property type="molecule type" value="Genomic_DNA"/>
</dbReference>
<proteinExistence type="predicted"/>
<evidence type="ECO:0000313" key="3">
    <source>
        <dbReference type="EMBL" id="KAA1078321.1"/>
    </source>
</evidence>
<sequence>MRSSMLIVRLLRHSTAQACFICAGTASSADCRYSQSRATTPIQTARRPRHCAKKG</sequence>
<feature type="signal peptide" evidence="1">
    <location>
        <begin position="1"/>
        <end position="18"/>
    </location>
</feature>
<evidence type="ECO:0008006" key="8">
    <source>
        <dbReference type="Google" id="ProtNLM"/>
    </source>
</evidence>
<gene>
    <name evidence="2" type="ORF">PGT21_032260</name>
    <name evidence="3" type="ORF">PGT21_033427</name>
    <name evidence="4" type="ORF">PGTUg99_014877</name>
    <name evidence="5" type="ORF">PGTUg99_018917</name>
</gene>
<evidence type="ECO:0000313" key="7">
    <source>
        <dbReference type="Proteomes" id="UP000325313"/>
    </source>
</evidence>
<evidence type="ECO:0000256" key="1">
    <source>
        <dbReference type="SAM" id="SignalP"/>
    </source>
</evidence>
<name>A0A5B0MNB4_PUCGR</name>
<comment type="caution">
    <text evidence="3">The sequence shown here is derived from an EMBL/GenBank/DDBJ whole genome shotgun (WGS) entry which is preliminary data.</text>
</comment>
<dbReference type="AlphaFoldDB" id="A0A5B0MNB4"/>
<feature type="chain" id="PRO_5036137271" description="Secreted protein" evidence="1">
    <location>
        <begin position="19"/>
        <end position="55"/>
    </location>
</feature>
<evidence type="ECO:0000313" key="5">
    <source>
        <dbReference type="EMBL" id="KAA1106746.1"/>
    </source>
</evidence>
<organism evidence="3 6">
    <name type="scientific">Puccinia graminis f. sp. tritici</name>
    <dbReference type="NCBI Taxonomy" id="56615"/>
    <lineage>
        <taxon>Eukaryota</taxon>
        <taxon>Fungi</taxon>
        <taxon>Dikarya</taxon>
        <taxon>Basidiomycota</taxon>
        <taxon>Pucciniomycotina</taxon>
        <taxon>Pucciniomycetes</taxon>
        <taxon>Pucciniales</taxon>
        <taxon>Pucciniaceae</taxon>
        <taxon>Puccinia</taxon>
    </lineage>
</organism>
<keyword evidence="6" id="KW-1185">Reference proteome</keyword>
<evidence type="ECO:0000313" key="4">
    <source>
        <dbReference type="EMBL" id="KAA1086343.1"/>
    </source>
</evidence>
<dbReference type="EMBL" id="VDEP01000310">
    <property type="protein sequence ID" value="KAA1106746.1"/>
    <property type="molecule type" value="Genomic_DNA"/>
</dbReference>
<evidence type="ECO:0000313" key="2">
    <source>
        <dbReference type="EMBL" id="KAA1072312.1"/>
    </source>
</evidence>
<reference evidence="6 7" key="1">
    <citation type="submission" date="2019-05" db="EMBL/GenBank/DDBJ databases">
        <title>Emergence of the Ug99 lineage of the wheat stem rust pathogen through somatic hybridization.</title>
        <authorList>
            <person name="Li F."/>
            <person name="Upadhyaya N.M."/>
            <person name="Sperschneider J."/>
            <person name="Matny O."/>
            <person name="Nguyen-Phuc H."/>
            <person name="Mago R."/>
            <person name="Raley C."/>
            <person name="Miller M.E."/>
            <person name="Silverstein K.A.T."/>
            <person name="Henningsen E."/>
            <person name="Hirsch C.D."/>
            <person name="Visser B."/>
            <person name="Pretorius Z.A."/>
            <person name="Steffenson B.J."/>
            <person name="Schwessinger B."/>
            <person name="Dodds P.N."/>
            <person name="Figueroa M."/>
        </authorList>
    </citation>
    <scope>NUCLEOTIDE SEQUENCE [LARGE SCALE GENOMIC DNA]</scope>
    <source>
        <strain evidence="3">21-0</strain>
        <strain evidence="4 7">Ug99</strain>
    </source>
</reference>
<evidence type="ECO:0000313" key="6">
    <source>
        <dbReference type="Proteomes" id="UP000324748"/>
    </source>
</evidence>
<accession>A0A5B0MNB4</accession>
<keyword evidence="1" id="KW-0732">Signal</keyword>
<dbReference type="EMBL" id="VDEP01000411">
    <property type="protein sequence ID" value="KAA1086343.1"/>
    <property type="molecule type" value="Genomic_DNA"/>
</dbReference>
<protein>
    <recommendedName>
        <fullName evidence="8">Secreted protein</fullName>
    </recommendedName>
</protein>
<dbReference type="Proteomes" id="UP000325313">
    <property type="component" value="Unassembled WGS sequence"/>
</dbReference>
<dbReference type="Proteomes" id="UP000324748">
    <property type="component" value="Unassembled WGS sequence"/>
</dbReference>
<dbReference type="EMBL" id="VSWC01000144">
    <property type="protein sequence ID" value="KAA1078321.1"/>
    <property type="molecule type" value="Genomic_DNA"/>
</dbReference>